<evidence type="ECO:0000256" key="2">
    <source>
        <dbReference type="PROSITE-ProRule" id="PRU00192"/>
    </source>
</evidence>
<feature type="domain" description="SH3" evidence="4">
    <location>
        <begin position="140"/>
        <end position="201"/>
    </location>
</feature>
<feature type="compositionally biased region" description="Polar residues" evidence="3">
    <location>
        <begin position="246"/>
        <end position="257"/>
    </location>
</feature>
<dbReference type="GO" id="GO:0008104">
    <property type="term" value="P:intracellular protein localization"/>
    <property type="evidence" value="ECO:0007669"/>
    <property type="project" value="TreeGrafter"/>
</dbReference>
<dbReference type="SMART" id="SM00326">
    <property type="entry name" value="SH3"/>
    <property type="match status" value="1"/>
</dbReference>
<dbReference type="InterPro" id="IPR036028">
    <property type="entry name" value="SH3-like_dom_sf"/>
</dbReference>
<evidence type="ECO:0000313" key="6">
    <source>
        <dbReference type="Proteomes" id="UP000738402"/>
    </source>
</evidence>
<dbReference type="AlphaFoldDB" id="A0AAN6I1G4"/>
<evidence type="ECO:0000259" key="4">
    <source>
        <dbReference type="PROSITE" id="PS50002"/>
    </source>
</evidence>
<feature type="region of interest" description="Disordered" evidence="3">
    <location>
        <begin position="115"/>
        <end position="142"/>
    </location>
</feature>
<name>A0AAN6I1G4_9ASCO</name>
<protein>
    <recommendedName>
        <fullName evidence="4">SH3 domain-containing protein</fullName>
    </recommendedName>
</protein>
<dbReference type="GO" id="GO:0030950">
    <property type="term" value="P:establishment or maintenance of actin cytoskeleton polarity"/>
    <property type="evidence" value="ECO:0007669"/>
    <property type="project" value="TreeGrafter"/>
</dbReference>
<feature type="region of interest" description="Disordered" evidence="3">
    <location>
        <begin position="288"/>
        <end position="311"/>
    </location>
</feature>
<dbReference type="Pfam" id="PF00018">
    <property type="entry name" value="SH3_1"/>
    <property type="match status" value="1"/>
</dbReference>
<dbReference type="Proteomes" id="UP000738402">
    <property type="component" value="Unassembled WGS sequence"/>
</dbReference>
<organism evidence="5 6">
    <name type="scientific">Ogataea haglerorum</name>
    <dbReference type="NCBI Taxonomy" id="1937702"/>
    <lineage>
        <taxon>Eukaryota</taxon>
        <taxon>Fungi</taxon>
        <taxon>Dikarya</taxon>
        <taxon>Ascomycota</taxon>
        <taxon>Saccharomycotina</taxon>
        <taxon>Pichiomycetes</taxon>
        <taxon>Pichiales</taxon>
        <taxon>Pichiaceae</taxon>
        <taxon>Ogataea</taxon>
    </lineage>
</organism>
<evidence type="ECO:0000256" key="1">
    <source>
        <dbReference type="ARBA" id="ARBA00022443"/>
    </source>
</evidence>
<feature type="region of interest" description="Disordered" evidence="3">
    <location>
        <begin position="422"/>
        <end position="463"/>
    </location>
</feature>
<keyword evidence="1 2" id="KW-0728">SH3 domain</keyword>
<reference evidence="5" key="1">
    <citation type="journal article" date="2021" name="G3 (Bethesda)">
        <title>Genomic diversity, chromosomal rearrangements, and interspecies hybridization in the ogataea polymorpha species complex.</title>
        <authorList>
            <person name="Hanson S.J."/>
            <person name="Cinneide E.O."/>
            <person name="Salzberg L.I."/>
            <person name="Wolfe K.H."/>
            <person name="McGowan J."/>
            <person name="Fitzpatrick D.A."/>
            <person name="Matlin K."/>
        </authorList>
    </citation>
    <scope>NUCLEOTIDE SEQUENCE</scope>
    <source>
        <strain evidence="5">83-405-1</strain>
    </source>
</reference>
<dbReference type="EMBL" id="JAHLUH010000006">
    <property type="protein sequence ID" value="KAG7727685.1"/>
    <property type="molecule type" value="Genomic_DNA"/>
</dbReference>
<evidence type="ECO:0000256" key="3">
    <source>
        <dbReference type="SAM" id="MobiDB-lite"/>
    </source>
</evidence>
<dbReference type="Gene3D" id="2.30.30.40">
    <property type="entry name" value="SH3 Domains"/>
    <property type="match status" value="1"/>
</dbReference>
<feature type="compositionally biased region" description="Polar residues" evidence="3">
    <location>
        <begin position="433"/>
        <end position="463"/>
    </location>
</feature>
<dbReference type="PROSITE" id="PS50002">
    <property type="entry name" value="SH3"/>
    <property type="match status" value="1"/>
</dbReference>
<dbReference type="PANTHER" id="PTHR47775:SF1">
    <property type="entry name" value="BUD SITE SELECTION PROTEIN 14"/>
    <property type="match status" value="1"/>
</dbReference>
<dbReference type="PANTHER" id="PTHR47775">
    <property type="entry name" value="BUD SITE SELECTION PROTEIN 14"/>
    <property type="match status" value="1"/>
</dbReference>
<feature type="compositionally biased region" description="Basic and acidic residues" evidence="3">
    <location>
        <begin position="288"/>
        <end position="297"/>
    </location>
</feature>
<sequence length="503" mass="57005">MNIDQRRQYTRKDLDQDEEFWLQQDSLAIDLRQMPPARRNFLPDEMSNSSSQASSTVIHPGYQAEAKRTVEDLKQAVSATLNTDQMFADTLKALQNECGETSDDAEEVAEAAENIPEEDDYNDYMEGMLPSPPSSPPRELDPDKLYALYDFSGPDPSHLELSKDDSVLLLNDSDSYWWLVKRSSNNQVGFAPAEVLETFEERLARLNCWKNEVIEREDTTCLSVDDLKEFELNSQKVYSGSNLTLYENQNDSSKSDNSLLGRKSSLKRSKSSMRKTVSFVPEILSELKEVDDTKSEPGSDTQPQPVPLTVKKRVSNSNFLVKNLYDYQEHRRFSFQEKRPDDVDDDGTSISSVDSDLYGGFIDDKQSDQEERTESAASFSPTTSTTEVDNSTTTFDETAQSTKKQFRTLSFQEQRTLFLEKKDSKLSQREASNDSTTSSLSQRKNLSSVSSDPLAPQASQTDLLRSKPLHPVASELFNPLFDQLEVLENMLNDFIITDELDVK</sequence>
<feature type="compositionally biased region" description="Low complexity" evidence="3">
    <location>
        <begin position="375"/>
        <end position="394"/>
    </location>
</feature>
<feature type="compositionally biased region" description="Basic and acidic residues" evidence="3">
    <location>
        <begin position="362"/>
        <end position="374"/>
    </location>
</feature>
<dbReference type="InterPro" id="IPR053039">
    <property type="entry name" value="Polarity_Bud-Selection_Reg"/>
</dbReference>
<feature type="region of interest" description="Disordered" evidence="3">
    <location>
        <begin position="336"/>
        <end position="399"/>
    </location>
</feature>
<dbReference type="GO" id="GO:0015630">
    <property type="term" value="C:microtubule cytoskeleton"/>
    <property type="evidence" value="ECO:0007669"/>
    <property type="project" value="TreeGrafter"/>
</dbReference>
<comment type="caution">
    <text evidence="5">The sequence shown here is derived from an EMBL/GenBank/DDBJ whole genome shotgun (WGS) entry which is preliminary data.</text>
</comment>
<feature type="region of interest" description="Disordered" evidence="3">
    <location>
        <begin position="246"/>
        <end position="267"/>
    </location>
</feature>
<evidence type="ECO:0000313" key="5">
    <source>
        <dbReference type="EMBL" id="KAG7727685.1"/>
    </source>
</evidence>
<gene>
    <name evidence="5" type="ORF">KL933_002619</name>
</gene>
<proteinExistence type="predicted"/>
<feature type="compositionally biased region" description="Basic and acidic residues" evidence="3">
    <location>
        <begin position="422"/>
        <end position="432"/>
    </location>
</feature>
<dbReference type="GO" id="GO:0051286">
    <property type="term" value="C:cell tip"/>
    <property type="evidence" value="ECO:0007669"/>
    <property type="project" value="TreeGrafter"/>
</dbReference>
<dbReference type="SUPFAM" id="SSF50044">
    <property type="entry name" value="SH3-domain"/>
    <property type="match status" value="1"/>
</dbReference>
<dbReference type="InterPro" id="IPR001452">
    <property type="entry name" value="SH3_domain"/>
</dbReference>
<accession>A0AAN6I1G4</accession>